<accession>A0A3E3I3S4</accession>
<dbReference type="Pfam" id="PF00440">
    <property type="entry name" value="TetR_N"/>
    <property type="match status" value="1"/>
</dbReference>
<keyword evidence="5" id="KW-1185">Reference proteome</keyword>
<reference evidence="4" key="1">
    <citation type="submission" date="2018-08" db="EMBL/GenBank/DDBJ databases">
        <title>A genome reference for cultivated species of the human gut microbiota.</title>
        <authorList>
            <person name="Zou Y."/>
            <person name="Xue W."/>
            <person name="Luo G."/>
        </authorList>
    </citation>
    <scope>NUCLEOTIDE SEQUENCE [LARGE SCALE GENOMIC DNA]</scope>
    <source>
        <strain evidence="4">TF05-5AC</strain>
    </source>
</reference>
<evidence type="ECO:0000313" key="4">
    <source>
        <dbReference type="EMBL" id="RGE59721.1"/>
    </source>
</evidence>
<dbReference type="GO" id="GO:0003677">
    <property type="term" value="F:DNA binding"/>
    <property type="evidence" value="ECO:0007669"/>
    <property type="project" value="UniProtKB-UniRule"/>
</dbReference>
<dbReference type="InterPro" id="IPR023772">
    <property type="entry name" value="DNA-bd_HTH_TetR-type_CS"/>
</dbReference>
<feature type="DNA-binding region" description="H-T-H motif" evidence="2">
    <location>
        <begin position="31"/>
        <end position="50"/>
    </location>
</feature>
<dbReference type="SUPFAM" id="SSF46689">
    <property type="entry name" value="Homeodomain-like"/>
    <property type="match status" value="1"/>
</dbReference>
<protein>
    <submittedName>
        <fullName evidence="4">TetR/AcrR family transcriptional regulator</fullName>
    </submittedName>
</protein>
<dbReference type="PANTHER" id="PTHR43479:SF11">
    <property type="entry name" value="ACREF_ENVCD OPERON REPRESSOR-RELATED"/>
    <property type="match status" value="1"/>
</dbReference>
<keyword evidence="1 2" id="KW-0238">DNA-binding</keyword>
<dbReference type="Proteomes" id="UP000260812">
    <property type="component" value="Unassembled WGS sequence"/>
</dbReference>
<evidence type="ECO:0000256" key="1">
    <source>
        <dbReference type="ARBA" id="ARBA00023125"/>
    </source>
</evidence>
<evidence type="ECO:0000259" key="3">
    <source>
        <dbReference type="PROSITE" id="PS50977"/>
    </source>
</evidence>
<evidence type="ECO:0000256" key="2">
    <source>
        <dbReference type="PROSITE-ProRule" id="PRU00335"/>
    </source>
</evidence>
<dbReference type="PANTHER" id="PTHR43479">
    <property type="entry name" value="ACREF/ENVCD OPERON REPRESSOR-RELATED"/>
    <property type="match status" value="1"/>
</dbReference>
<proteinExistence type="predicted"/>
<dbReference type="PROSITE" id="PS50977">
    <property type="entry name" value="HTH_TETR_2"/>
    <property type="match status" value="1"/>
</dbReference>
<name>A0A3E3I3S4_9FIRM</name>
<dbReference type="AlphaFoldDB" id="A0A3E3I3S4"/>
<dbReference type="RefSeq" id="WP_021635327.1">
    <property type="nucleotide sequence ID" value="NZ_CANNOQ010000133.1"/>
</dbReference>
<dbReference type="PRINTS" id="PR00455">
    <property type="entry name" value="HTHTETR"/>
</dbReference>
<gene>
    <name evidence="4" type="ORF">DXC51_13005</name>
</gene>
<organism evidence="4 5">
    <name type="scientific">Eisenbergiella massiliensis</name>
    <dbReference type="NCBI Taxonomy" id="1720294"/>
    <lineage>
        <taxon>Bacteria</taxon>
        <taxon>Bacillati</taxon>
        <taxon>Bacillota</taxon>
        <taxon>Clostridia</taxon>
        <taxon>Lachnospirales</taxon>
        <taxon>Lachnospiraceae</taxon>
        <taxon>Eisenbergiella</taxon>
    </lineage>
</organism>
<dbReference type="PROSITE" id="PS01081">
    <property type="entry name" value="HTH_TETR_1"/>
    <property type="match status" value="1"/>
</dbReference>
<feature type="domain" description="HTH tetR-type" evidence="3">
    <location>
        <begin position="8"/>
        <end position="68"/>
    </location>
</feature>
<sequence>MGRNKYPEQTVEKIIITAARLFSEKGYEQTSIQDILDALKLSKGGLYHHFKSKEEILEAVIQKRAQYVFDSFHELIRNTKAENAKEKLKKILLQLVDDSETHMFDKVLSSQVNPYFVVGSMQASMQQDAPTLCELIKEGIRDGSLQTTQPALCSEVFLILLNYWANPVLFGRNCAETKERLNYLQFVMRQLGLDILDDNIIASLAEAYG</sequence>
<dbReference type="InterPro" id="IPR009057">
    <property type="entry name" value="Homeodomain-like_sf"/>
</dbReference>
<dbReference type="InterPro" id="IPR050624">
    <property type="entry name" value="HTH-type_Tx_Regulator"/>
</dbReference>
<dbReference type="InterPro" id="IPR001647">
    <property type="entry name" value="HTH_TetR"/>
</dbReference>
<evidence type="ECO:0000313" key="5">
    <source>
        <dbReference type="Proteomes" id="UP000260812"/>
    </source>
</evidence>
<dbReference type="GeneID" id="97987765"/>
<dbReference type="Gene3D" id="1.10.357.10">
    <property type="entry name" value="Tetracycline Repressor, domain 2"/>
    <property type="match status" value="1"/>
</dbReference>
<comment type="caution">
    <text evidence="4">The sequence shown here is derived from an EMBL/GenBank/DDBJ whole genome shotgun (WGS) entry which is preliminary data.</text>
</comment>
<dbReference type="EMBL" id="QVLV01000008">
    <property type="protein sequence ID" value="RGE59721.1"/>
    <property type="molecule type" value="Genomic_DNA"/>
</dbReference>